<feature type="domain" description="BRCT" evidence="1">
    <location>
        <begin position="17"/>
        <end position="52"/>
    </location>
</feature>
<organism evidence="4">
    <name type="scientific">Gongylonema pulchrum</name>
    <dbReference type="NCBI Taxonomy" id="637853"/>
    <lineage>
        <taxon>Eukaryota</taxon>
        <taxon>Metazoa</taxon>
        <taxon>Ecdysozoa</taxon>
        <taxon>Nematoda</taxon>
        <taxon>Chromadorea</taxon>
        <taxon>Rhabditida</taxon>
        <taxon>Spirurina</taxon>
        <taxon>Spiruromorpha</taxon>
        <taxon>Spiruroidea</taxon>
        <taxon>Gongylonematidae</taxon>
        <taxon>Gongylonema</taxon>
    </lineage>
</organism>
<dbReference type="AlphaFoldDB" id="A0A183EZT6"/>
<evidence type="ECO:0000313" key="3">
    <source>
        <dbReference type="Proteomes" id="UP000271098"/>
    </source>
</evidence>
<evidence type="ECO:0000313" key="4">
    <source>
        <dbReference type="WBParaSite" id="GPUH_0002650701-mRNA-1"/>
    </source>
</evidence>
<protein>
    <submittedName>
        <fullName evidence="4">Diguanylate cyclase</fullName>
    </submittedName>
</protein>
<reference evidence="4" key="1">
    <citation type="submission" date="2016-06" db="UniProtKB">
        <authorList>
            <consortium name="WormBaseParasite"/>
        </authorList>
    </citation>
    <scope>IDENTIFICATION</scope>
</reference>
<dbReference type="EMBL" id="UYRT01111190">
    <property type="protein sequence ID" value="VDN45608.1"/>
    <property type="molecule type" value="Genomic_DNA"/>
</dbReference>
<proteinExistence type="predicted"/>
<evidence type="ECO:0000259" key="1">
    <source>
        <dbReference type="Pfam" id="PF00533"/>
    </source>
</evidence>
<reference evidence="2 3" key="2">
    <citation type="submission" date="2018-11" db="EMBL/GenBank/DDBJ databases">
        <authorList>
            <consortium name="Pathogen Informatics"/>
        </authorList>
    </citation>
    <scope>NUCLEOTIDE SEQUENCE [LARGE SCALE GENOMIC DNA]</scope>
</reference>
<dbReference type="Proteomes" id="UP000271098">
    <property type="component" value="Unassembled WGS sequence"/>
</dbReference>
<dbReference type="InterPro" id="IPR001357">
    <property type="entry name" value="BRCT_dom"/>
</dbReference>
<evidence type="ECO:0000313" key="2">
    <source>
        <dbReference type="EMBL" id="VDN45608.1"/>
    </source>
</evidence>
<sequence>MNAEKHPLYRPIEMAGKSQIFQGLTIALSTLPAAEKEIYTDMLVKLGAQYVSFHS</sequence>
<name>A0A183EZT6_9BILA</name>
<keyword evidence="3" id="KW-1185">Reference proteome</keyword>
<dbReference type="WBParaSite" id="GPUH_0002650701-mRNA-1">
    <property type="protein sequence ID" value="GPUH_0002650701-mRNA-1"/>
    <property type="gene ID" value="GPUH_0002650701"/>
</dbReference>
<dbReference type="Pfam" id="PF00533">
    <property type="entry name" value="BRCT"/>
    <property type="match status" value="1"/>
</dbReference>
<accession>A0A183EZT6</accession>
<dbReference type="SUPFAM" id="SSF52113">
    <property type="entry name" value="BRCT domain"/>
    <property type="match status" value="1"/>
</dbReference>
<dbReference type="InterPro" id="IPR036420">
    <property type="entry name" value="BRCT_dom_sf"/>
</dbReference>
<gene>
    <name evidence="2" type="ORF">GPUH_LOCUS26477</name>
</gene>